<dbReference type="OrthoDB" id="157738at2"/>
<sequence>MNEVSQSMTEQPLPMPERSQNVIMGSQSFVSVLWRSIAGELYKIRRRAMSKILSTIAIATVVLALLLTNTTASQLLPNAIYNIISFSNFIGSILFIILAGTIVGGEYSVGSIRLMLTRGPTRIQFLLAKIGAMLICVCIMLVSLIVIGIITWLVLNVPDGHRVDFSFLTGNWLLHTSLLILATILSLFTYSVLAICLSCWGKATAAGVTGVLIWWFLENAIGGLFTLLGSRMQNALGTFLVSIPDYFIGNNLNALRSNQQSYLFGDHAGTITDLHAGIVILFYLIIFGGLTWWFLQTRDITS</sequence>
<dbReference type="AlphaFoldDB" id="A0A402B314"/>
<evidence type="ECO:0000313" key="3">
    <source>
        <dbReference type="Proteomes" id="UP000287171"/>
    </source>
</evidence>
<protein>
    <submittedName>
        <fullName evidence="2">Uncharacterized protein</fullName>
    </submittedName>
</protein>
<evidence type="ECO:0000313" key="2">
    <source>
        <dbReference type="EMBL" id="GCE25741.1"/>
    </source>
</evidence>
<feature type="transmembrane region" description="Helical" evidence="1">
    <location>
        <begin position="212"/>
        <end position="230"/>
    </location>
</feature>
<organism evidence="2 3">
    <name type="scientific">Dictyobacter alpinus</name>
    <dbReference type="NCBI Taxonomy" id="2014873"/>
    <lineage>
        <taxon>Bacteria</taxon>
        <taxon>Bacillati</taxon>
        <taxon>Chloroflexota</taxon>
        <taxon>Ktedonobacteria</taxon>
        <taxon>Ktedonobacterales</taxon>
        <taxon>Dictyobacteraceae</taxon>
        <taxon>Dictyobacter</taxon>
    </lineage>
</organism>
<accession>A0A402B314</accession>
<dbReference type="PANTHER" id="PTHR37305">
    <property type="entry name" value="INTEGRAL MEMBRANE PROTEIN-RELATED"/>
    <property type="match status" value="1"/>
</dbReference>
<keyword evidence="1" id="KW-1133">Transmembrane helix</keyword>
<keyword evidence="1" id="KW-0472">Membrane</keyword>
<reference evidence="3" key="1">
    <citation type="submission" date="2018-12" db="EMBL/GenBank/DDBJ databases">
        <title>Tengunoibacter tsumagoiensis gen. nov., sp. nov., Dictyobacter kobayashii sp. nov., D. alpinus sp. nov., and D. joshuensis sp. nov. and description of Dictyobacteraceae fam. nov. within the order Ktedonobacterales isolated from Tengu-no-mugimeshi.</title>
        <authorList>
            <person name="Wang C.M."/>
            <person name="Zheng Y."/>
            <person name="Sakai Y."/>
            <person name="Toyoda A."/>
            <person name="Minakuchi Y."/>
            <person name="Abe K."/>
            <person name="Yokota A."/>
            <person name="Yabe S."/>
        </authorList>
    </citation>
    <scope>NUCLEOTIDE SEQUENCE [LARGE SCALE GENOMIC DNA]</scope>
    <source>
        <strain evidence="3">Uno16</strain>
    </source>
</reference>
<feature type="transmembrane region" description="Helical" evidence="1">
    <location>
        <begin position="274"/>
        <end position="295"/>
    </location>
</feature>
<feature type="transmembrane region" description="Helical" evidence="1">
    <location>
        <begin position="126"/>
        <end position="152"/>
    </location>
</feature>
<name>A0A402B314_9CHLR</name>
<keyword evidence="1" id="KW-0812">Transmembrane</keyword>
<gene>
    <name evidence="2" type="ORF">KDA_12250</name>
</gene>
<dbReference type="RefSeq" id="WP_126626291.1">
    <property type="nucleotide sequence ID" value="NZ_BIFT01000001.1"/>
</dbReference>
<proteinExistence type="predicted"/>
<dbReference type="Proteomes" id="UP000287171">
    <property type="component" value="Unassembled WGS sequence"/>
</dbReference>
<dbReference type="Pfam" id="PF12730">
    <property type="entry name" value="ABC2_membrane_4"/>
    <property type="match status" value="1"/>
</dbReference>
<feature type="transmembrane region" description="Helical" evidence="1">
    <location>
        <begin position="49"/>
        <end position="67"/>
    </location>
</feature>
<feature type="transmembrane region" description="Helical" evidence="1">
    <location>
        <begin position="172"/>
        <end position="200"/>
    </location>
</feature>
<dbReference type="PANTHER" id="PTHR37305:SF1">
    <property type="entry name" value="MEMBRANE PROTEIN"/>
    <property type="match status" value="1"/>
</dbReference>
<evidence type="ECO:0000256" key="1">
    <source>
        <dbReference type="SAM" id="Phobius"/>
    </source>
</evidence>
<dbReference type="EMBL" id="BIFT01000001">
    <property type="protein sequence ID" value="GCE25741.1"/>
    <property type="molecule type" value="Genomic_DNA"/>
</dbReference>
<keyword evidence="3" id="KW-1185">Reference proteome</keyword>
<comment type="caution">
    <text evidence="2">The sequence shown here is derived from an EMBL/GenBank/DDBJ whole genome shotgun (WGS) entry which is preliminary data.</text>
</comment>
<feature type="transmembrane region" description="Helical" evidence="1">
    <location>
        <begin position="79"/>
        <end position="105"/>
    </location>
</feature>